<dbReference type="InterPro" id="IPR013783">
    <property type="entry name" value="Ig-like_fold"/>
</dbReference>
<dbReference type="InterPro" id="IPR002772">
    <property type="entry name" value="Glyco_hydro_3_C"/>
</dbReference>
<dbReference type="Gene3D" id="2.60.40.10">
    <property type="entry name" value="Immunoglobulins"/>
    <property type="match status" value="1"/>
</dbReference>
<protein>
    <submittedName>
        <fullName evidence="5">Glycosyl hydrolase</fullName>
    </submittedName>
</protein>
<accession>A0A3Q9UW01</accession>
<dbReference type="SMART" id="SM01217">
    <property type="entry name" value="Fn3_like"/>
    <property type="match status" value="1"/>
</dbReference>
<comment type="similarity">
    <text evidence="1">Belongs to the glycosyl hydrolase 3 family.</text>
</comment>
<dbReference type="AlphaFoldDB" id="A0A3Q9UW01"/>
<dbReference type="Pfam" id="PF00933">
    <property type="entry name" value="Glyco_hydro_3"/>
    <property type="match status" value="1"/>
</dbReference>
<dbReference type="SUPFAM" id="SSF52279">
    <property type="entry name" value="Beta-D-glucan exohydrolase, C-terminal domain"/>
    <property type="match status" value="1"/>
</dbReference>
<gene>
    <name evidence="5" type="ORF">C1I64_12540</name>
</gene>
<reference evidence="5 6" key="1">
    <citation type="submission" date="2018-03" db="EMBL/GenBank/DDBJ databases">
        <title>Bacteriophage NCPPB3778 and a type I-E CRISPR drive the evolution of the US Biological Select Agent, Rathayibacter toxicus.</title>
        <authorList>
            <person name="Davis E.W.II."/>
            <person name="Tabima J.F."/>
            <person name="Weisberg A.J."/>
            <person name="Dantas Lopes L."/>
            <person name="Wiseman M.S."/>
            <person name="Wiseman M.S."/>
            <person name="Pupko T."/>
            <person name="Belcher M.S."/>
            <person name="Sechler A.J."/>
            <person name="Tancos M.A."/>
            <person name="Schroeder B.K."/>
            <person name="Murray T.D."/>
            <person name="Luster D.G."/>
            <person name="Schneider W.L."/>
            <person name="Rogers E."/>
            <person name="Andreote F.D."/>
            <person name="Grunwald N.J."/>
            <person name="Putnam M.L."/>
            <person name="Chang J.H."/>
        </authorList>
    </citation>
    <scope>NUCLEOTIDE SEQUENCE [LARGE SCALE GENOMIC DNA]</scope>
    <source>
        <strain evidence="5 6">DSM 15932</strain>
    </source>
</reference>
<dbReference type="GO" id="GO:0009251">
    <property type="term" value="P:glucan catabolic process"/>
    <property type="evidence" value="ECO:0007669"/>
    <property type="project" value="TreeGrafter"/>
</dbReference>
<dbReference type="Pfam" id="PF14310">
    <property type="entry name" value="Fn3-like"/>
    <property type="match status" value="1"/>
</dbReference>
<evidence type="ECO:0000259" key="4">
    <source>
        <dbReference type="SMART" id="SM01217"/>
    </source>
</evidence>
<feature type="domain" description="Fibronectin type III-like" evidence="4">
    <location>
        <begin position="667"/>
        <end position="742"/>
    </location>
</feature>
<organism evidence="5 6">
    <name type="scientific">Rathayibacter festucae DSM 15932</name>
    <dbReference type="NCBI Taxonomy" id="1328866"/>
    <lineage>
        <taxon>Bacteria</taxon>
        <taxon>Bacillati</taxon>
        <taxon>Actinomycetota</taxon>
        <taxon>Actinomycetes</taxon>
        <taxon>Micrococcales</taxon>
        <taxon>Microbacteriaceae</taxon>
        <taxon>Rathayibacter</taxon>
    </lineage>
</organism>
<keyword evidence="2 5" id="KW-0378">Hydrolase</keyword>
<dbReference type="KEGG" id="rfs:C1I64_12540"/>
<evidence type="ECO:0000256" key="3">
    <source>
        <dbReference type="SAM" id="SignalP"/>
    </source>
</evidence>
<dbReference type="Proteomes" id="UP000285317">
    <property type="component" value="Chromosome"/>
</dbReference>
<dbReference type="InterPro" id="IPR036881">
    <property type="entry name" value="Glyco_hydro_3_C_sf"/>
</dbReference>
<dbReference type="Gene3D" id="3.20.20.300">
    <property type="entry name" value="Glycoside hydrolase, family 3, N-terminal domain"/>
    <property type="match status" value="1"/>
</dbReference>
<dbReference type="SUPFAM" id="SSF51445">
    <property type="entry name" value="(Trans)glycosidases"/>
    <property type="match status" value="1"/>
</dbReference>
<evidence type="ECO:0000313" key="6">
    <source>
        <dbReference type="Proteomes" id="UP000285317"/>
    </source>
</evidence>
<dbReference type="InterPro" id="IPR017853">
    <property type="entry name" value="GH"/>
</dbReference>
<keyword evidence="3" id="KW-0732">Signal</keyword>
<dbReference type="InterPro" id="IPR026891">
    <property type="entry name" value="Fn3-like"/>
</dbReference>
<dbReference type="PANTHER" id="PTHR42715">
    <property type="entry name" value="BETA-GLUCOSIDASE"/>
    <property type="match status" value="1"/>
</dbReference>
<dbReference type="PANTHER" id="PTHR42715:SF10">
    <property type="entry name" value="BETA-GLUCOSIDASE"/>
    <property type="match status" value="1"/>
</dbReference>
<dbReference type="GO" id="GO:0008422">
    <property type="term" value="F:beta-glucosidase activity"/>
    <property type="evidence" value="ECO:0007669"/>
    <property type="project" value="TreeGrafter"/>
</dbReference>
<dbReference type="Pfam" id="PF01915">
    <property type="entry name" value="Glyco_hydro_3_C"/>
    <property type="match status" value="1"/>
</dbReference>
<name>A0A3Q9UW01_9MICO</name>
<dbReference type="PRINTS" id="PR00133">
    <property type="entry name" value="GLHYDRLASE3"/>
</dbReference>
<evidence type="ECO:0000256" key="1">
    <source>
        <dbReference type="ARBA" id="ARBA00005336"/>
    </source>
</evidence>
<evidence type="ECO:0000313" key="5">
    <source>
        <dbReference type="EMBL" id="AZZ54305.1"/>
    </source>
</evidence>
<feature type="signal peptide" evidence="3">
    <location>
        <begin position="1"/>
        <end position="29"/>
    </location>
</feature>
<dbReference type="InterPro" id="IPR001764">
    <property type="entry name" value="Glyco_hydro_3_N"/>
</dbReference>
<dbReference type="EMBL" id="CP028137">
    <property type="protein sequence ID" value="AZZ54305.1"/>
    <property type="molecule type" value="Genomic_DNA"/>
</dbReference>
<feature type="chain" id="PRO_5018771438" evidence="3">
    <location>
        <begin position="30"/>
        <end position="753"/>
    </location>
</feature>
<dbReference type="Gene3D" id="3.40.50.1700">
    <property type="entry name" value="Glycoside hydrolase family 3 C-terminal domain"/>
    <property type="match status" value="1"/>
</dbReference>
<sequence length="753" mass="78778">MPRPARRRGRWALVAATALALTAPTLVGATAPAAAVDCSSVPWMDASKTPEQRADALLAASSPQQKYRWLVEQPANAPQQTVFSGVEYPVQVPCTPLVTYTDGPDGVRFTEGVTAFPAPISVAATWNTALAEQKGAAQGAEAFDKGKNGVLGPGLAGGRDPRSGRTPEYFGEDPLLTGLLTAATVNGLEDGNPDKPVISDLKHYVANEQELDRQTSSSNVDERTLKQVYELPFEIALSKSSPESVMCSYNQINGVHACENPLLTTNLKDDLGFDGYVVSDFGAVHSTAASLVAGLDQELNRPRFYTPALLDAALAAGEITQGHIDAAAKRVVAAYVRGGLFDNPVPTTPVADASTAEHKAVARTLAEQGTVLLKNDGVLPLSVEKGATIAVIGATASSTVTDGISAASVCSMAWRFNNAGTLNCEDLVSPETAIRERAAAAGASVVFDPGTDPASAAATAAAADVAIVFGYQRMGEFDDLADLRLAGGGDALIETVASANPSTVVVLNTGSAVEMPWLDSVSGVFEAWYGGEQVGPALAGLLFGDVNPSGKLPMTFPKSLADVPASTPAQYPGVFADGSTERPAGSTEIRQVDYAEGLAVGYKWYESQGIEPLFAFGHGLSYTTFDYAKAKLTPTITFDRSAKSGIKDIGIDISFRVTNSGDRAGTEVAQAYLTLPSSTGEPAQRLVGFERVTLQPGESKTVKVSLSAKDVADLRLLQYWDVKSDSWVAARGTYTVSVGGSVDASRTTTVRIP</sequence>
<evidence type="ECO:0000256" key="2">
    <source>
        <dbReference type="ARBA" id="ARBA00022801"/>
    </source>
</evidence>
<dbReference type="InterPro" id="IPR036962">
    <property type="entry name" value="Glyco_hydro_3_N_sf"/>
</dbReference>
<proteinExistence type="inferred from homology"/>
<dbReference type="InterPro" id="IPR050288">
    <property type="entry name" value="Cellulose_deg_GH3"/>
</dbReference>